<dbReference type="EMBL" id="GL377308">
    <property type="protein sequence ID" value="EFI95165.1"/>
    <property type="molecule type" value="Genomic_DNA"/>
</dbReference>
<dbReference type="PANTHER" id="PTHR12970:SF1">
    <property type="entry name" value="PROTEASOME ASSEMBLY CHAPERONE 2"/>
    <property type="match status" value="1"/>
</dbReference>
<dbReference type="VEuPathDB" id="FungiDB:SCHCODRAFT_02632276"/>
<dbReference type="HOGENOM" id="CLU_062640_2_2_1"/>
<dbReference type="SUPFAM" id="SSF159659">
    <property type="entry name" value="Cgl1923-like"/>
    <property type="match status" value="1"/>
</dbReference>
<dbReference type="GO" id="GO:0043248">
    <property type="term" value="P:proteasome assembly"/>
    <property type="evidence" value="ECO:0007669"/>
    <property type="project" value="TreeGrafter"/>
</dbReference>
<dbReference type="AlphaFoldDB" id="D8Q925"/>
<dbReference type="Pfam" id="PF09754">
    <property type="entry name" value="PAC2"/>
    <property type="match status" value="1"/>
</dbReference>
<proteinExistence type="inferred from homology"/>
<dbReference type="PIRSF" id="PIRSF010044">
    <property type="entry name" value="UCP010044"/>
    <property type="match status" value="1"/>
</dbReference>
<dbReference type="KEGG" id="scm:SCHCO_02632276"/>
<evidence type="ECO:0000313" key="6">
    <source>
        <dbReference type="Proteomes" id="UP000007431"/>
    </source>
</evidence>
<dbReference type="GO" id="GO:0005829">
    <property type="term" value="C:cytosol"/>
    <property type="evidence" value="ECO:0007669"/>
    <property type="project" value="TreeGrafter"/>
</dbReference>
<dbReference type="GO" id="GO:0005634">
    <property type="term" value="C:nucleus"/>
    <property type="evidence" value="ECO:0007669"/>
    <property type="project" value="TreeGrafter"/>
</dbReference>
<evidence type="ECO:0000313" key="5">
    <source>
        <dbReference type="EMBL" id="EFI95165.1"/>
    </source>
</evidence>
<dbReference type="STRING" id="578458.D8Q925"/>
<dbReference type="Proteomes" id="UP000007431">
    <property type="component" value="Unassembled WGS sequence"/>
</dbReference>
<protein>
    <recommendedName>
        <fullName evidence="1 4">Proteasome assembly chaperone 2</fullName>
    </recommendedName>
</protein>
<dbReference type="InterPro" id="IPR016562">
    <property type="entry name" value="Proteasome_assmbl_chp_2_euk"/>
</dbReference>
<comment type="function">
    <text evidence="4">Involved in 20S proteasome assembly.</text>
</comment>
<accession>D8Q925</accession>
<dbReference type="Gene3D" id="3.40.50.10900">
    <property type="entry name" value="PAC-like subunit"/>
    <property type="match status" value="2"/>
</dbReference>
<dbReference type="InterPro" id="IPR038389">
    <property type="entry name" value="PSMG2_sf"/>
</dbReference>
<dbReference type="eggNOG" id="KOG3112">
    <property type="taxonomic scope" value="Eukaryota"/>
</dbReference>
<dbReference type="RefSeq" id="XP_003030068.1">
    <property type="nucleotide sequence ID" value="XM_003030022.1"/>
</dbReference>
<sequence>MAFAQPPANIQGKILILPIVSTANVSQLAVDLLIATFGLRKLSILDPKYLVPVAGPSEYDSSELVTPIELYGADDVPFVVIQQRSPVLKTHKQDFVEAVLEFARLSRPSALITLSGVDMSNRMDEQMMIPTYNIVPKGAFDLQNSPLRALADLPIPPYASPVPQFLSQGSEGAVPFIPGGGITRRFLSSLPKDWAIPTLALLHFVLEGDNRSDAHLLAAVVSRIIGVDAGGWKQPPSWSMGLFGTPQDQTLFG</sequence>
<evidence type="ECO:0000256" key="3">
    <source>
        <dbReference type="ARBA" id="ARBA00025745"/>
    </source>
</evidence>
<reference evidence="5 6" key="1">
    <citation type="journal article" date="2010" name="Nat. Biotechnol.">
        <title>Genome sequence of the model mushroom Schizophyllum commune.</title>
        <authorList>
            <person name="Ohm R.A."/>
            <person name="de Jong J.F."/>
            <person name="Lugones L.G."/>
            <person name="Aerts A."/>
            <person name="Kothe E."/>
            <person name="Stajich J.E."/>
            <person name="de Vries R.P."/>
            <person name="Record E."/>
            <person name="Levasseur A."/>
            <person name="Baker S.E."/>
            <person name="Bartholomew K.A."/>
            <person name="Coutinho P.M."/>
            <person name="Erdmann S."/>
            <person name="Fowler T.J."/>
            <person name="Gathman A.C."/>
            <person name="Lombard V."/>
            <person name="Henrissat B."/>
            <person name="Knabe N."/>
            <person name="Kuees U."/>
            <person name="Lilly W.W."/>
            <person name="Lindquist E."/>
            <person name="Lucas S."/>
            <person name="Magnuson J.K."/>
            <person name="Piumi F."/>
            <person name="Raudaskoski M."/>
            <person name="Salamov A."/>
            <person name="Schmutz J."/>
            <person name="Schwarze F.W.M.R."/>
            <person name="vanKuyk P.A."/>
            <person name="Horton J.S."/>
            <person name="Grigoriev I.V."/>
            <person name="Woesten H.A.B."/>
        </authorList>
    </citation>
    <scope>NUCLEOTIDE SEQUENCE [LARGE SCALE GENOMIC DNA]</scope>
    <source>
        <strain evidence="6">H4-8 / FGSC 9210</strain>
    </source>
</reference>
<keyword evidence="6" id="KW-1185">Reference proteome</keyword>
<gene>
    <name evidence="5" type="ORF">SCHCODRAFT_235898</name>
</gene>
<evidence type="ECO:0000256" key="1">
    <source>
        <dbReference type="ARBA" id="ARBA00019186"/>
    </source>
</evidence>
<dbReference type="InterPro" id="IPR019151">
    <property type="entry name" value="Proteasome_assmbl_chaperone_2"/>
</dbReference>
<keyword evidence="2 4" id="KW-0143">Chaperone</keyword>
<dbReference type="InParanoid" id="D8Q925"/>
<comment type="similarity">
    <text evidence="3 4">Belongs to the PSMG2 family.</text>
</comment>
<comment type="subunit">
    <text evidence="4">Component of the 20S proteasome chaperone.</text>
</comment>
<organism evidence="6">
    <name type="scientific">Schizophyllum commune (strain H4-8 / FGSC 9210)</name>
    <name type="common">Split gill fungus</name>
    <dbReference type="NCBI Taxonomy" id="578458"/>
    <lineage>
        <taxon>Eukaryota</taxon>
        <taxon>Fungi</taxon>
        <taxon>Dikarya</taxon>
        <taxon>Basidiomycota</taxon>
        <taxon>Agaricomycotina</taxon>
        <taxon>Agaricomycetes</taxon>
        <taxon>Agaricomycetidae</taxon>
        <taxon>Agaricales</taxon>
        <taxon>Schizophyllaceae</taxon>
        <taxon>Schizophyllum</taxon>
    </lineage>
</organism>
<dbReference type="GeneID" id="9591488"/>
<evidence type="ECO:0000256" key="2">
    <source>
        <dbReference type="ARBA" id="ARBA00023186"/>
    </source>
</evidence>
<evidence type="ECO:0000256" key="4">
    <source>
        <dbReference type="PIRNR" id="PIRNR010044"/>
    </source>
</evidence>
<dbReference type="OMA" id="WKEHTGE"/>
<dbReference type="PANTHER" id="PTHR12970">
    <property type="entry name" value="PROTEASOME ASSEMBLY CHAPERONE 2"/>
    <property type="match status" value="1"/>
</dbReference>
<name>D8Q925_SCHCM</name>
<dbReference type="OrthoDB" id="10260712at2759"/>